<dbReference type="PANTHER" id="PTHR45348">
    <property type="entry name" value="HYPOTHETICAL OXIDOREDUCTASE (EUROFUNG)"/>
    <property type="match status" value="1"/>
</dbReference>
<evidence type="ECO:0000313" key="2">
    <source>
        <dbReference type="EMBL" id="OBA19514.1"/>
    </source>
</evidence>
<evidence type="ECO:0000313" key="3">
    <source>
        <dbReference type="Proteomes" id="UP000092555"/>
    </source>
</evidence>
<comment type="caution">
    <text evidence="2">The sequence shown here is derived from an EMBL/GenBank/DDBJ whole genome shotgun (WGS) entry which is preliminary data.</text>
</comment>
<organism evidence="2 3">
    <name type="scientific">Metschnikowia bicuspidata var. bicuspidata NRRL YB-4993</name>
    <dbReference type="NCBI Taxonomy" id="869754"/>
    <lineage>
        <taxon>Eukaryota</taxon>
        <taxon>Fungi</taxon>
        <taxon>Dikarya</taxon>
        <taxon>Ascomycota</taxon>
        <taxon>Saccharomycotina</taxon>
        <taxon>Pichiomycetes</taxon>
        <taxon>Metschnikowiaceae</taxon>
        <taxon>Metschnikowia</taxon>
    </lineage>
</organism>
<sequence length="314" mass="32971">MVIENKALAVNPIDWIISLRGFLVQEFPVILGLDCAGVVVSVGLEAAASFSVGDRVLALTESIFSPLQDKGGFQKYSAVRTLTASRLPQNTTFVEGSTFPLAALTAAIGLFHKDHLALDLPQTPAAPHNGKTVLVWGGASSVGANAIQMTVAAGYCVVTTASASDFELVRRAGATHVFDYRKPSVVGSVLAVLGGTDFVGTFVAAAKGVSFRHASKITAAAPGVRHMVSAPLYPLGFESDVTSTWTDLGVANYLAETRRLATHVFHDFLPRALATRAISVTPAPRVLGRGLDKLQAALDIMAEGVSAEKLVVEM</sequence>
<dbReference type="PANTHER" id="PTHR45348:SF2">
    <property type="entry name" value="ZINC-TYPE ALCOHOL DEHYDROGENASE-LIKE PROTEIN C2E1P3.01"/>
    <property type="match status" value="1"/>
</dbReference>
<feature type="domain" description="Enoyl reductase (ER)" evidence="1">
    <location>
        <begin position="1"/>
        <end position="312"/>
    </location>
</feature>
<dbReference type="RefSeq" id="XP_018710042.1">
    <property type="nucleotide sequence ID" value="XM_018859081.1"/>
</dbReference>
<dbReference type="Gene3D" id="3.90.180.10">
    <property type="entry name" value="Medium-chain alcohol dehydrogenases, catalytic domain"/>
    <property type="match status" value="1"/>
</dbReference>
<dbReference type="InterPro" id="IPR011032">
    <property type="entry name" value="GroES-like_sf"/>
</dbReference>
<dbReference type="SMART" id="SM00829">
    <property type="entry name" value="PKS_ER"/>
    <property type="match status" value="1"/>
</dbReference>
<dbReference type="InterPro" id="IPR047122">
    <property type="entry name" value="Trans-enoyl_RdTase-like"/>
</dbReference>
<reference evidence="2 3" key="1">
    <citation type="submission" date="2016-05" db="EMBL/GenBank/DDBJ databases">
        <title>Comparative genomics of biotechnologically important yeasts.</title>
        <authorList>
            <consortium name="DOE Joint Genome Institute"/>
            <person name="Riley R."/>
            <person name="Haridas S."/>
            <person name="Wolfe K.H."/>
            <person name="Lopes M.R."/>
            <person name="Hittinger C.T."/>
            <person name="Goker M."/>
            <person name="Salamov A."/>
            <person name="Wisecaver J."/>
            <person name="Long T.M."/>
            <person name="Aerts A.L."/>
            <person name="Barry K."/>
            <person name="Choi C."/>
            <person name="Clum A."/>
            <person name="Coughlan A.Y."/>
            <person name="Deshpande S."/>
            <person name="Douglass A.P."/>
            <person name="Hanson S.J."/>
            <person name="Klenk H.-P."/>
            <person name="LaButti K."/>
            <person name="Lapidus A."/>
            <person name="Lindquist E."/>
            <person name="Lipzen A."/>
            <person name="Meier-kolthoff J.P."/>
            <person name="Ohm R.A."/>
            <person name="Otillar R.P."/>
            <person name="Pangilinan J."/>
            <person name="Peng Y."/>
            <person name="Rokas A."/>
            <person name="Rosa C.A."/>
            <person name="Scheuner C."/>
            <person name="Sibirny A.A."/>
            <person name="Slot J.C."/>
            <person name="Stielow J.B."/>
            <person name="Sun H."/>
            <person name="Kurtzman C.P."/>
            <person name="Blackwell M."/>
            <person name="Grigoriev I.V."/>
            <person name="Jeffries T.W."/>
        </authorList>
    </citation>
    <scope>NUCLEOTIDE SEQUENCE [LARGE SCALE GENOMIC DNA]</scope>
    <source>
        <strain evidence="2 3">NRRL YB-4993</strain>
    </source>
</reference>
<dbReference type="Proteomes" id="UP000092555">
    <property type="component" value="Unassembled WGS sequence"/>
</dbReference>
<dbReference type="GO" id="GO:0016651">
    <property type="term" value="F:oxidoreductase activity, acting on NAD(P)H"/>
    <property type="evidence" value="ECO:0007669"/>
    <property type="project" value="InterPro"/>
</dbReference>
<dbReference type="InterPro" id="IPR020843">
    <property type="entry name" value="ER"/>
</dbReference>
<dbReference type="InterPro" id="IPR036291">
    <property type="entry name" value="NAD(P)-bd_dom_sf"/>
</dbReference>
<dbReference type="Gene3D" id="3.40.50.720">
    <property type="entry name" value="NAD(P)-binding Rossmann-like Domain"/>
    <property type="match status" value="1"/>
</dbReference>
<dbReference type="OrthoDB" id="48317at2759"/>
<dbReference type="CDD" id="cd08249">
    <property type="entry name" value="enoyl_reductase_like"/>
    <property type="match status" value="1"/>
</dbReference>
<dbReference type="InterPro" id="IPR013154">
    <property type="entry name" value="ADH-like_N"/>
</dbReference>
<keyword evidence="3" id="KW-1185">Reference proteome</keyword>
<gene>
    <name evidence="2" type="ORF">METBIDRAFT_79530</name>
</gene>
<dbReference type="AlphaFoldDB" id="A0A1A0H601"/>
<accession>A0A1A0H601</accession>
<proteinExistence type="predicted"/>
<protein>
    <submittedName>
        <fullName evidence="2">GroES-like protein</fullName>
    </submittedName>
</protein>
<evidence type="ECO:0000259" key="1">
    <source>
        <dbReference type="SMART" id="SM00829"/>
    </source>
</evidence>
<name>A0A1A0H601_9ASCO</name>
<dbReference type="Pfam" id="PF08240">
    <property type="entry name" value="ADH_N"/>
    <property type="match status" value="1"/>
</dbReference>
<dbReference type="SUPFAM" id="SSF50129">
    <property type="entry name" value="GroES-like"/>
    <property type="match status" value="1"/>
</dbReference>
<dbReference type="STRING" id="869754.A0A1A0H601"/>
<dbReference type="EMBL" id="LXTC01000006">
    <property type="protein sequence ID" value="OBA19514.1"/>
    <property type="molecule type" value="Genomic_DNA"/>
</dbReference>
<dbReference type="GeneID" id="30032057"/>
<dbReference type="SUPFAM" id="SSF51735">
    <property type="entry name" value="NAD(P)-binding Rossmann-fold domains"/>
    <property type="match status" value="1"/>
</dbReference>